<comment type="caution">
    <text evidence="3">The sequence shown here is derived from an EMBL/GenBank/DDBJ whole genome shotgun (WGS) entry which is preliminary data.</text>
</comment>
<name>A0A4Y9L193_9BRAD</name>
<dbReference type="PANTHER" id="PTHR42795">
    <property type="entry name" value="ALANINE DEHYDROGENASE"/>
    <property type="match status" value="1"/>
</dbReference>
<dbReference type="SUPFAM" id="SSF52283">
    <property type="entry name" value="Formate/glycerate dehydrogenase catalytic domain-like"/>
    <property type="match status" value="1"/>
</dbReference>
<evidence type="ECO:0000313" key="4">
    <source>
        <dbReference type="Proteomes" id="UP000297966"/>
    </source>
</evidence>
<feature type="transmembrane region" description="Helical" evidence="1">
    <location>
        <begin position="88"/>
        <end position="108"/>
    </location>
</feature>
<keyword evidence="1" id="KW-0472">Membrane</keyword>
<feature type="domain" description="Alanine dehydrogenase/pyridine nucleotide transhydrogenase N-terminal" evidence="2">
    <location>
        <begin position="1"/>
        <end position="67"/>
    </location>
</feature>
<gene>
    <name evidence="3" type="ORF">E4K65_44060</name>
</gene>
<evidence type="ECO:0000259" key="2">
    <source>
        <dbReference type="Pfam" id="PF05222"/>
    </source>
</evidence>
<organism evidence="3 4">
    <name type="scientific">Bradyrhizobium niftali</name>
    <dbReference type="NCBI Taxonomy" id="2560055"/>
    <lineage>
        <taxon>Bacteria</taxon>
        <taxon>Pseudomonadati</taxon>
        <taxon>Pseudomonadota</taxon>
        <taxon>Alphaproteobacteria</taxon>
        <taxon>Hyphomicrobiales</taxon>
        <taxon>Nitrobacteraceae</taxon>
        <taxon>Bradyrhizobium</taxon>
    </lineage>
</organism>
<sequence length="119" mass="12801">MIITGKEPQLSEWVLLREGEILFTYLYLVPDPAQTRGLIEPDRTAIAYETVTEPLTLPLLAPMNEVAGRLSIEAAGFALRKHAGGHGLLGGVLLAASVVAIGVVGGAMRRVWRPTSARR</sequence>
<dbReference type="PANTHER" id="PTHR42795:SF1">
    <property type="entry name" value="ALANINE DEHYDROGENASE"/>
    <property type="match status" value="1"/>
</dbReference>
<accession>A0A4Y9L193</accession>
<dbReference type="GO" id="GO:0005886">
    <property type="term" value="C:plasma membrane"/>
    <property type="evidence" value="ECO:0007669"/>
    <property type="project" value="TreeGrafter"/>
</dbReference>
<dbReference type="RefSeq" id="WP_135179410.1">
    <property type="nucleotide sequence ID" value="NZ_SPQT01000053.1"/>
</dbReference>
<proteinExistence type="predicted"/>
<protein>
    <recommendedName>
        <fullName evidence="2">Alanine dehydrogenase/pyridine nucleotide transhydrogenase N-terminal domain-containing protein</fullName>
    </recommendedName>
</protein>
<reference evidence="3 4" key="1">
    <citation type="submission" date="2019-03" db="EMBL/GenBank/DDBJ databases">
        <title>Bradyrhizobium diversity isolated from nodules of Chamaecrista fasciculata.</title>
        <authorList>
            <person name="Klepa M.S."/>
            <person name="Urquiaga M.O."/>
            <person name="Hungria M."/>
            <person name="Delamuta J.R."/>
        </authorList>
    </citation>
    <scope>NUCLEOTIDE SEQUENCE [LARGE SCALE GENOMIC DNA]</scope>
    <source>
        <strain evidence="3 4">CNPSo 3448</strain>
    </source>
</reference>
<dbReference type="EMBL" id="SPQT01000053">
    <property type="protein sequence ID" value="TFV37348.1"/>
    <property type="molecule type" value="Genomic_DNA"/>
</dbReference>
<dbReference type="Proteomes" id="UP000297966">
    <property type="component" value="Unassembled WGS sequence"/>
</dbReference>
<keyword evidence="1" id="KW-0812">Transmembrane</keyword>
<dbReference type="InterPro" id="IPR007886">
    <property type="entry name" value="AlaDH/PNT_N"/>
</dbReference>
<dbReference type="AlphaFoldDB" id="A0A4Y9L193"/>
<evidence type="ECO:0000256" key="1">
    <source>
        <dbReference type="SAM" id="Phobius"/>
    </source>
</evidence>
<dbReference type="OrthoDB" id="9804592at2"/>
<evidence type="ECO:0000313" key="3">
    <source>
        <dbReference type="EMBL" id="TFV37348.1"/>
    </source>
</evidence>
<dbReference type="Pfam" id="PF05222">
    <property type="entry name" value="AlaDh_PNT_N"/>
    <property type="match status" value="1"/>
</dbReference>
<dbReference type="Gene3D" id="3.40.50.720">
    <property type="entry name" value="NAD(P)-binding Rossmann-like Domain"/>
    <property type="match status" value="2"/>
</dbReference>
<dbReference type="GO" id="GO:0000286">
    <property type="term" value="F:alanine dehydrogenase activity"/>
    <property type="evidence" value="ECO:0007669"/>
    <property type="project" value="TreeGrafter"/>
</dbReference>
<keyword evidence="1" id="KW-1133">Transmembrane helix</keyword>
<dbReference type="GO" id="GO:0006524">
    <property type="term" value="P:alanine catabolic process"/>
    <property type="evidence" value="ECO:0007669"/>
    <property type="project" value="TreeGrafter"/>
</dbReference>
<keyword evidence="4" id="KW-1185">Reference proteome</keyword>